<keyword evidence="6" id="KW-1185">Reference proteome</keyword>
<dbReference type="InterPro" id="IPR036890">
    <property type="entry name" value="HATPase_C_sf"/>
</dbReference>
<dbReference type="Pfam" id="PF07730">
    <property type="entry name" value="HisKA_3"/>
    <property type="match status" value="1"/>
</dbReference>
<accession>A0A2T4IHZ6</accession>
<reference evidence="5 6" key="2">
    <citation type="submission" date="2018-04" db="EMBL/GenBank/DDBJ databases">
        <title>Thauera lacus sp. nov., isolated from an saline lake in Inner Mongolia, China.</title>
        <authorList>
            <person name="Liang Q.-Y."/>
        </authorList>
    </citation>
    <scope>NUCLEOTIDE SEQUENCE [LARGE SCALE GENOMIC DNA]</scope>
    <source>
        <strain evidence="5 6">D20</strain>
    </source>
</reference>
<evidence type="ECO:0000259" key="4">
    <source>
        <dbReference type="PROSITE" id="PS50109"/>
    </source>
</evidence>
<dbReference type="PROSITE" id="PS50109">
    <property type="entry name" value="HIS_KIN"/>
    <property type="match status" value="1"/>
</dbReference>
<evidence type="ECO:0000313" key="6">
    <source>
        <dbReference type="Proteomes" id="UP000241193"/>
    </source>
</evidence>
<dbReference type="Gene3D" id="3.30.565.10">
    <property type="entry name" value="Histidine kinase-like ATPase, C-terminal domain"/>
    <property type="match status" value="1"/>
</dbReference>
<gene>
    <name evidence="5" type="ORF">C8261_05160</name>
</gene>
<evidence type="ECO:0000256" key="3">
    <source>
        <dbReference type="ARBA" id="ARBA00023012"/>
    </source>
</evidence>
<evidence type="ECO:0000313" key="5">
    <source>
        <dbReference type="EMBL" id="PTD97394.1"/>
    </source>
</evidence>
<dbReference type="InterPro" id="IPR005467">
    <property type="entry name" value="His_kinase_dom"/>
</dbReference>
<name>A0A2T4IHZ6_9RHOO</name>
<proteinExistence type="predicted"/>
<dbReference type="EMBL" id="PZKC01000003">
    <property type="protein sequence ID" value="PTD97394.1"/>
    <property type="molecule type" value="Genomic_DNA"/>
</dbReference>
<sequence>MRLAWLRPLRHRRRRALGEHLLAARRHRRRLRPAPRYADCHAARLALRNFTEQAVRLHADHARPLMSHAPPPLQALSAHLEAAREEERERIARDIHDVLGGHLVAIKIETALLGARLDSEFDPAPLRKRVRSIERLLDDAIATVSRVSRELRPGILKDFGLGAAIECHAEDFSRRTGIRCRILCADYDLQLPDDAAVALFRIFQEALTNVWKHAGASSVAVRLVQEGDEALLEVWDDGCGLQAGDLDKPLSFGLRSMRERIASLGGRFEARPGQAQGTQLLIALPLASATGAMRTDAGRFSAGIDHP</sequence>
<dbReference type="SUPFAM" id="SSF55874">
    <property type="entry name" value="ATPase domain of HSP90 chaperone/DNA topoisomerase II/histidine kinase"/>
    <property type="match status" value="1"/>
</dbReference>
<evidence type="ECO:0000256" key="2">
    <source>
        <dbReference type="ARBA" id="ARBA00022777"/>
    </source>
</evidence>
<keyword evidence="1" id="KW-0808">Transferase</keyword>
<dbReference type="PANTHER" id="PTHR24421">
    <property type="entry name" value="NITRATE/NITRITE SENSOR PROTEIN NARX-RELATED"/>
    <property type="match status" value="1"/>
</dbReference>
<dbReference type="GO" id="GO:0000155">
    <property type="term" value="F:phosphorelay sensor kinase activity"/>
    <property type="evidence" value="ECO:0007669"/>
    <property type="project" value="InterPro"/>
</dbReference>
<keyword evidence="2" id="KW-0418">Kinase</keyword>
<comment type="caution">
    <text evidence="5">The sequence shown here is derived from an EMBL/GenBank/DDBJ whole genome shotgun (WGS) entry which is preliminary data.</text>
</comment>
<dbReference type="InterPro" id="IPR050482">
    <property type="entry name" value="Sensor_HK_TwoCompSys"/>
</dbReference>
<feature type="domain" description="Histidine kinase" evidence="4">
    <location>
        <begin position="199"/>
        <end position="288"/>
    </location>
</feature>
<dbReference type="InterPro" id="IPR011712">
    <property type="entry name" value="Sig_transdc_His_kin_sub3_dim/P"/>
</dbReference>
<organism evidence="5 6">
    <name type="scientific">Pseudothauera lacus</name>
    <dbReference type="NCBI Taxonomy" id="2136175"/>
    <lineage>
        <taxon>Bacteria</taxon>
        <taxon>Pseudomonadati</taxon>
        <taxon>Pseudomonadota</taxon>
        <taxon>Betaproteobacteria</taxon>
        <taxon>Rhodocyclales</taxon>
        <taxon>Zoogloeaceae</taxon>
        <taxon>Pseudothauera</taxon>
    </lineage>
</organism>
<dbReference type="Proteomes" id="UP000241193">
    <property type="component" value="Unassembled WGS sequence"/>
</dbReference>
<protein>
    <recommendedName>
        <fullName evidence="4">Histidine kinase domain-containing protein</fullName>
    </recommendedName>
</protein>
<dbReference type="GO" id="GO:0046983">
    <property type="term" value="F:protein dimerization activity"/>
    <property type="evidence" value="ECO:0007669"/>
    <property type="project" value="InterPro"/>
</dbReference>
<dbReference type="GO" id="GO:0016020">
    <property type="term" value="C:membrane"/>
    <property type="evidence" value="ECO:0007669"/>
    <property type="project" value="InterPro"/>
</dbReference>
<dbReference type="Pfam" id="PF02518">
    <property type="entry name" value="HATPase_c"/>
    <property type="match status" value="1"/>
</dbReference>
<dbReference type="PANTHER" id="PTHR24421:SF59">
    <property type="entry name" value="OXYGEN SENSOR HISTIDINE KINASE NREB"/>
    <property type="match status" value="1"/>
</dbReference>
<dbReference type="OrthoDB" id="9813412at2"/>
<keyword evidence="3" id="KW-0902">Two-component regulatory system</keyword>
<dbReference type="InterPro" id="IPR003594">
    <property type="entry name" value="HATPase_dom"/>
</dbReference>
<dbReference type="CDD" id="cd16917">
    <property type="entry name" value="HATPase_UhpB-NarQ-NarX-like"/>
    <property type="match status" value="1"/>
</dbReference>
<evidence type="ECO:0000256" key="1">
    <source>
        <dbReference type="ARBA" id="ARBA00022679"/>
    </source>
</evidence>
<reference evidence="5 6" key="1">
    <citation type="submission" date="2018-03" db="EMBL/GenBank/DDBJ databases">
        <authorList>
            <person name="Keele B.F."/>
        </authorList>
    </citation>
    <scope>NUCLEOTIDE SEQUENCE [LARGE SCALE GENOMIC DNA]</scope>
    <source>
        <strain evidence="5 6">D20</strain>
    </source>
</reference>
<dbReference type="Gene3D" id="1.20.5.1930">
    <property type="match status" value="1"/>
</dbReference>
<dbReference type="SMART" id="SM00387">
    <property type="entry name" value="HATPase_c"/>
    <property type="match status" value="1"/>
</dbReference>
<dbReference type="AlphaFoldDB" id="A0A2T4IHZ6"/>